<dbReference type="PANTHER" id="PTHR18919:SF139">
    <property type="entry name" value="THIOLASE-LIKE PROTEIN TYPE 1 ADDITIONAL C-TERMINAL DOMAIN-CONTAINING PROTEIN"/>
    <property type="match status" value="1"/>
</dbReference>
<dbReference type="GO" id="GO:0016746">
    <property type="term" value="F:acyltransferase activity"/>
    <property type="evidence" value="ECO:0007669"/>
    <property type="project" value="UniProtKB-KW"/>
</dbReference>
<reference evidence="4" key="1">
    <citation type="journal article" date="2014" name="Front. Microbiol.">
        <title>High frequency of phylogenetically diverse reductive dehalogenase-homologous genes in deep subseafloor sedimentary metagenomes.</title>
        <authorList>
            <person name="Kawai M."/>
            <person name="Futagami T."/>
            <person name="Toyoda A."/>
            <person name="Takaki Y."/>
            <person name="Nishi S."/>
            <person name="Hori S."/>
            <person name="Arai W."/>
            <person name="Tsubouchi T."/>
            <person name="Morono Y."/>
            <person name="Uchiyama I."/>
            <person name="Ito T."/>
            <person name="Fujiyama A."/>
            <person name="Inagaki F."/>
            <person name="Takami H."/>
        </authorList>
    </citation>
    <scope>NUCLEOTIDE SEQUENCE</scope>
    <source>
        <strain evidence="4">Expedition CK06-06</strain>
    </source>
</reference>
<dbReference type="Gene3D" id="3.40.47.10">
    <property type="match status" value="1"/>
</dbReference>
<comment type="similarity">
    <text evidence="1">Belongs to the thiolase-like superfamily. Thiolase family.</text>
</comment>
<evidence type="ECO:0000313" key="4">
    <source>
        <dbReference type="EMBL" id="GAG54065.1"/>
    </source>
</evidence>
<sequence length="142" mass="15771">MYDSPAAKEGSRLALKQAGLKLEDIDFFDIYSCFPSMVQIIMNEIGLSVDDPRDFTLTGGLPYFGGPMNNYSMHAIIEAVNLIRENPSKKIMVVANGGYNTKQSFGIYGTEPPVIPWDERDDSEIQQSIFSKSLPDPIEDAN</sequence>
<accession>X0YDX5</accession>
<name>X0YDX5_9ZZZZ</name>
<dbReference type="PANTHER" id="PTHR18919">
    <property type="entry name" value="ACETYL-COA C-ACYLTRANSFERASE"/>
    <property type="match status" value="1"/>
</dbReference>
<dbReference type="AlphaFoldDB" id="X0YDX5"/>
<evidence type="ECO:0000256" key="2">
    <source>
        <dbReference type="ARBA" id="ARBA00022679"/>
    </source>
</evidence>
<keyword evidence="2" id="KW-0808">Transferase</keyword>
<comment type="caution">
    <text evidence="4">The sequence shown here is derived from an EMBL/GenBank/DDBJ whole genome shotgun (WGS) entry which is preliminary data.</text>
</comment>
<organism evidence="4">
    <name type="scientific">marine sediment metagenome</name>
    <dbReference type="NCBI Taxonomy" id="412755"/>
    <lineage>
        <taxon>unclassified sequences</taxon>
        <taxon>metagenomes</taxon>
        <taxon>ecological metagenomes</taxon>
    </lineage>
</organism>
<evidence type="ECO:0000256" key="1">
    <source>
        <dbReference type="ARBA" id="ARBA00010982"/>
    </source>
</evidence>
<dbReference type="InterPro" id="IPR016039">
    <property type="entry name" value="Thiolase-like"/>
</dbReference>
<feature type="non-terminal residue" evidence="4">
    <location>
        <position position="142"/>
    </location>
</feature>
<evidence type="ECO:0000256" key="3">
    <source>
        <dbReference type="ARBA" id="ARBA00023315"/>
    </source>
</evidence>
<dbReference type="EMBL" id="BART01008423">
    <property type="protein sequence ID" value="GAG54065.1"/>
    <property type="molecule type" value="Genomic_DNA"/>
</dbReference>
<proteinExistence type="inferred from homology"/>
<evidence type="ECO:0008006" key="5">
    <source>
        <dbReference type="Google" id="ProtNLM"/>
    </source>
</evidence>
<keyword evidence="3" id="KW-0012">Acyltransferase</keyword>
<gene>
    <name evidence="4" type="ORF">S01H4_18951</name>
</gene>
<dbReference type="SUPFAM" id="SSF53901">
    <property type="entry name" value="Thiolase-like"/>
    <property type="match status" value="1"/>
</dbReference>
<protein>
    <recommendedName>
        <fullName evidence="5">Thiolase-like protein type 1 additional C-terminal domain-containing protein</fullName>
    </recommendedName>
</protein>